<organism evidence="3 4">
    <name type="scientific">Celeribacter persicus</name>
    <dbReference type="NCBI Taxonomy" id="1651082"/>
    <lineage>
        <taxon>Bacteria</taxon>
        <taxon>Pseudomonadati</taxon>
        <taxon>Pseudomonadota</taxon>
        <taxon>Alphaproteobacteria</taxon>
        <taxon>Rhodobacterales</taxon>
        <taxon>Roseobacteraceae</taxon>
        <taxon>Celeribacter</taxon>
    </lineage>
</organism>
<dbReference type="Pfam" id="PF07859">
    <property type="entry name" value="Abhydrolase_3"/>
    <property type="match status" value="1"/>
</dbReference>
<evidence type="ECO:0000259" key="2">
    <source>
        <dbReference type="Pfam" id="PF07859"/>
    </source>
</evidence>
<dbReference type="SUPFAM" id="SSF53474">
    <property type="entry name" value="alpha/beta-Hydrolases"/>
    <property type="match status" value="1"/>
</dbReference>
<evidence type="ECO:0000313" key="3">
    <source>
        <dbReference type="EMBL" id="PTQ70763.1"/>
    </source>
</evidence>
<accession>A0A2T5HGR4</accession>
<dbReference type="PANTHER" id="PTHR48081">
    <property type="entry name" value="AB HYDROLASE SUPERFAMILY PROTEIN C4A8.06C"/>
    <property type="match status" value="1"/>
</dbReference>
<dbReference type="RefSeq" id="WP_281261415.1">
    <property type="nucleotide sequence ID" value="NZ_QAOH01000009.1"/>
</dbReference>
<protein>
    <submittedName>
        <fullName evidence="3">Alpha/beta hydrolase family protein</fullName>
    </submittedName>
</protein>
<gene>
    <name evidence="3" type="ORF">C8N42_10992</name>
</gene>
<name>A0A2T5HGR4_9RHOB</name>
<keyword evidence="4" id="KW-1185">Reference proteome</keyword>
<evidence type="ECO:0000313" key="4">
    <source>
        <dbReference type="Proteomes" id="UP000244077"/>
    </source>
</evidence>
<dbReference type="GO" id="GO:0016787">
    <property type="term" value="F:hydrolase activity"/>
    <property type="evidence" value="ECO:0007669"/>
    <property type="project" value="UniProtKB-KW"/>
</dbReference>
<dbReference type="InterPro" id="IPR029058">
    <property type="entry name" value="AB_hydrolase_fold"/>
</dbReference>
<comment type="caution">
    <text evidence="3">The sequence shown here is derived from an EMBL/GenBank/DDBJ whole genome shotgun (WGS) entry which is preliminary data.</text>
</comment>
<dbReference type="PANTHER" id="PTHR48081:SF8">
    <property type="entry name" value="ALPHA_BETA HYDROLASE FOLD-3 DOMAIN-CONTAINING PROTEIN-RELATED"/>
    <property type="match status" value="1"/>
</dbReference>
<dbReference type="InterPro" id="IPR013094">
    <property type="entry name" value="AB_hydrolase_3"/>
</dbReference>
<dbReference type="EMBL" id="QAOH01000009">
    <property type="protein sequence ID" value="PTQ70763.1"/>
    <property type="molecule type" value="Genomic_DNA"/>
</dbReference>
<proteinExistence type="predicted"/>
<dbReference type="AlphaFoldDB" id="A0A2T5HGR4"/>
<evidence type="ECO:0000256" key="1">
    <source>
        <dbReference type="ARBA" id="ARBA00022801"/>
    </source>
</evidence>
<dbReference type="Gene3D" id="3.40.50.1820">
    <property type="entry name" value="alpha/beta hydrolase"/>
    <property type="match status" value="1"/>
</dbReference>
<sequence>MTENATRDHFFPAMRAEELIGMILGDSDPRNPNVSPLFASFPNCPPVLLQASDCEILRDDSIRMADHLRHEGAEVRLSVTQGAPHVWQMFDGLFPEARQAIEETGQFIEALN</sequence>
<dbReference type="Proteomes" id="UP000244077">
    <property type="component" value="Unassembled WGS sequence"/>
</dbReference>
<reference evidence="3 4" key="1">
    <citation type="submission" date="2018-04" db="EMBL/GenBank/DDBJ databases">
        <title>Genomic Encyclopedia of Archaeal and Bacterial Type Strains, Phase II (KMG-II): from individual species to whole genera.</title>
        <authorList>
            <person name="Goeker M."/>
        </authorList>
    </citation>
    <scope>NUCLEOTIDE SEQUENCE [LARGE SCALE GENOMIC DNA]</scope>
    <source>
        <strain evidence="3 4">DSM 100434</strain>
    </source>
</reference>
<feature type="domain" description="Alpha/beta hydrolase fold-3" evidence="2">
    <location>
        <begin position="5"/>
        <end position="88"/>
    </location>
</feature>
<dbReference type="InterPro" id="IPR050300">
    <property type="entry name" value="GDXG_lipolytic_enzyme"/>
</dbReference>
<keyword evidence="1 3" id="KW-0378">Hydrolase</keyword>